<keyword evidence="9" id="KW-1185">Reference proteome</keyword>
<dbReference type="RefSeq" id="WP_218326028.1">
    <property type="nucleotide sequence ID" value="NZ_JAHUZB010000003.1"/>
</dbReference>
<feature type="domain" description="ABC transmembrane type-1" evidence="7">
    <location>
        <begin position="17"/>
        <end position="305"/>
    </location>
</feature>
<name>A0ABS6TDL2_9ENTE</name>
<keyword evidence="3 5" id="KW-1133">Transmembrane helix</keyword>
<dbReference type="InterPro" id="IPR017871">
    <property type="entry name" value="ABC_transporter-like_CS"/>
</dbReference>
<evidence type="ECO:0000256" key="3">
    <source>
        <dbReference type="ARBA" id="ARBA00022989"/>
    </source>
</evidence>
<organism evidence="8 9">
    <name type="scientific">Enterococcus alishanensis</name>
    <dbReference type="NCBI Taxonomy" id="1303817"/>
    <lineage>
        <taxon>Bacteria</taxon>
        <taxon>Bacillati</taxon>
        <taxon>Bacillota</taxon>
        <taxon>Bacilli</taxon>
        <taxon>Lactobacillales</taxon>
        <taxon>Enterococcaceae</taxon>
        <taxon>Enterococcus</taxon>
    </lineage>
</organism>
<comment type="caution">
    <text evidence="8">The sequence shown here is derived from an EMBL/GenBank/DDBJ whole genome shotgun (WGS) entry which is preliminary data.</text>
</comment>
<dbReference type="GO" id="GO:0005524">
    <property type="term" value="F:ATP binding"/>
    <property type="evidence" value="ECO:0007669"/>
    <property type="project" value="UniProtKB-KW"/>
</dbReference>
<evidence type="ECO:0000256" key="4">
    <source>
        <dbReference type="ARBA" id="ARBA00023136"/>
    </source>
</evidence>
<dbReference type="PANTHER" id="PTHR43394">
    <property type="entry name" value="ATP-DEPENDENT PERMEASE MDL1, MITOCHONDRIAL"/>
    <property type="match status" value="1"/>
</dbReference>
<dbReference type="InterPro" id="IPR003439">
    <property type="entry name" value="ABC_transporter-like_ATP-bd"/>
</dbReference>
<gene>
    <name evidence="8" type="ORF">KUA55_09910</name>
</gene>
<dbReference type="SMART" id="SM00382">
    <property type="entry name" value="AAA"/>
    <property type="match status" value="1"/>
</dbReference>
<dbReference type="PANTHER" id="PTHR43394:SF1">
    <property type="entry name" value="ATP-BINDING CASSETTE SUB-FAMILY B MEMBER 10, MITOCHONDRIAL"/>
    <property type="match status" value="1"/>
</dbReference>
<feature type="transmembrane region" description="Helical" evidence="5">
    <location>
        <begin position="127"/>
        <end position="147"/>
    </location>
</feature>
<proteinExistence type="predicted"/>
<dbReference type="PROSITE" id="PS00211">
    <property type="entry name" value="ABC_TRANSPORTER_1"/>
    <property type="match status" value="1"/>
</dbReference>
<feature type="transmembrane region" description="Helical" evidence="5">
    <location>
        <begin position="54"/>
        <end position="80"/>
    </location>
</feature>
<dbReference type="InterPro" id="IPR003593">
    <property type="entry name" value="AAA+_ATPase"/>
</dbReference>
<comment type="subcellular location">
    <subcellularLocation>
        <location evidence="1">Membrane</location>
        <topology evidence="1">Multi-pass membrane protein</topology>
    </subcellularLocation>
</comment>
<evidence type="ECO:0000256" key="2">
    <source>
        <dbReference type="ARBA" id="ARBA00022692"/>
    </source>
</evidence>
<accession>A0ABS6TDL2</accession>
<evidence type="ECO:0000256" key="1">
    <source>
        <dbReference type="ARBA" id="ARBA00004141"/>
    </source>
</evidence>
<keyword evidence="2 5" id="KW-0812">Transmembrane</keyword>
<feature type="transmembrane region" description="Helical" evidence="5">
    <location>
        <begin position="244"/>
        <end position="265"/>
    </location>
</feature>
<feature type="domain" description="ABC transporter" evidence="6">
    <location>
        <begin position="339"/>
        <end position="577"/>
    </location>
</feature>
<dbReference type="Pfam" id="PF00664">
    <property type="entry name" value="ABC_membrane"/>
    <property type="match status" value="1"/>
</dbReference>
<feature type="transmembrane region" description="Helical" evidence="5">
    <location>
        <begin position="285"/>
        <end position="303"/>
    </location>
</feature>
<reference evidence="8 9" key="1">
    <citation type="submission" date="2021-06" db="EMBL/GenBank/DDBJ databases">
        <title>Enterococcus alishanensis sp. nov., a novel lactic acid bacterium isolated from fresh coffee beans.</title>
        <authorList>
            <person name="Chen Y.-S."/>
        </authorList>
    </citation>
    <scope>NUCLEOTIDE SEQUENCE [LARGE SCALE GENOMIC DNA]</scope>
    <source>
        <strain evidence="8 9">ALS3</strain>
    </source>
</reference>
<dbReference type="EMBL" id="JAHUZB010000003">
    <property type="protein sequence ID" value="MBV7390998.1"/>
    <property type="molecule type" value="Genomic_DNA"/>
</dbReference>
<sequence>MFRLFNKTSKMERLLVIISFLFILLQVGLELKIPDYMSDITRLLQEPGTKTGDILTPGFKMIGLSLASFAASIIVGYFAARIAAGLTMRIRGEVFQQVTDYSTSEIQHFSVPSLVTRTTNDLTQIQMLIAMGLQVVIKGPVTAVWAITKIAGQNWQWTAVTGVAVFFLLVMLTLIMVFVRPKFAMVQSITDNLNGITRENLIGIRVVRAYNAEKYQDAKFEGANNELTAVNLFAGRMMSMFSPVMTLVSSGLTLGVYWIGTFLIQDAVGMDKLTVFSNMVVFTSYAMQVVMGFILMTMIFFILPRALVSAQRINEVLDLQPSIQFTDKEVETTDVKGKIDFRNVTFAYPDAKNPVLHDVNFSAIAGQTVAFIGSTGSGKSTILKLIPRLFEISKGSLKIDNHDVKEYPQDELNDIIGYIPQKPVLFSGTIRSNMEMGTSKAYPLDDEKINRALEIAQAKSFVDEEPEGLDANVAQGGTNFSGGQKQRLAIARVIAREPEILIFDDSFSALDYQTDQKLRSILKEELPETTKLIVAQRISTIMDADLIIVLEEGHVVGSGTHKDLLAKNQVYQEIAYSQLSKEELAHE</sequence>
<dbReference type="Pfam" id="PF00005">
    <property type="entry name" value="ABC_tran"/>
    <property type="match status" value="1"/>
</dbReference>
<evidence type="ECO:0000259" key="7">
    <source>
        <dbReference type="PROSITE" id="PS50929"/>
    </source>
</evidence>
<evidence type="ECO:0000313" key="9">
    <source>
        <dbReference type="Proteomes" id="UP000774130"/>
    </source>
</evidence>
<dbReference type="PROSITE" id="PS50893">
    <property type="entry name" value="ABC_TRANSPORTER_2"/>
    <property type="match status" value="1"/>
</dbReference>
<keyword evidence="8" id="KW-0067">ATP-binding</keyword>
<keyword evidence="4 5" id="KW-0472">Membrane</keyword>
<evidence type="ECO:0000313" key="8">
    <source>
        <dbReference type="EMBL" id="MBV7390998.1"/>
    </source>
</evidence>
<keyword evidence="8" id="KW-0547">Nucleotide-binding</keyword>
<dbReference type="InterPro" id="IPR039421">
    <property type="entry name" value="Type_1_exporter"/>
</dbReference>
<evidence type="ECO:0000259" key="6">
    <source>
        <dbReference type="PROSITE" id="PS50893"/>
    </source>
</evidence>
<dbReference type="CDD" id="cd18548">
    <property type="entry name" value="ABC_6TM_Tm287_like"/>
    <property type="match status" value="1"/>
</dbReference>
<dbReference type="Proteomes" id="UP000774130">
    <property type="component" value="Unassembled WGS sequence"/>
</dbReference>
<dbReference type="PROSITE" id="PS50929">
    <property type="entry name" value="ABC_TM1F"/>
    <property type="match status" value="1"/>
</dbReference>
<evidence type="ECO:0000256" key="5">
    <source>
        <dbReference type="SAM" id="Phobius"/>
    </source>
</evidence>
<feature type="transmembrane region" description="Helical" evidence="5">
    <location>
        <begin position="159"/>
        <end position="179"/>
    </location>
</feature>
<protein>
    <submittedName>
        <fullName evidence="8">ABC transporter ATP-binding protein/permease</fullName>
    </submittedName>
</protein>
<dbReference type="InterPro" id="IPR011527">
    <property type="entry name" value="ABC1_TM_dom"/>
</dbReference>